<keyword evidence="6" id="KW-1185">Reference proteome</keyword>
<keyword evidence="2" id="KW-1133">Transmembrane helix</keyword>
<name>A0A9N8CR71_9ENTR</name>
<protein>
    <submittedName>
        <fullName evidence="3">Uncharacterized protein</fullName>
    </submittedName>
</protein>
<dbReference type="Proteomes" id="UP000834503">
    <property type="component" value="Unassembled WGS sequence"/>
</dbReference>
<comment type="caution">
    <text evidence="3">The sequence shown here is derived from an EMBL/GenBank/DDBJ whole genome shotgun (WGS) entry which is preliminary data.</text>
</comment>
<dbReference type="RefSeq" id="WP_239176332.1">
    <property type="nucleotide sequence ID" value="NZ_CAHPQT010000005.1"/>
</dbReference>
<organism evidence="3 5">
    <name type="scientific">Citrobacter werkmanii</name>
    <dbReference type="NCBI Taxonomy" id="67827"/>
    <lineage>
        <taxon>Bacteria</taxon>
        <taxon>Pseudomonadati</taxon>
        <taxon>Pseudomonadota</taxon>
        <taxon>Gammaproteobacteria</taxon>
        <taxon>Enterobacterales</taxon>
        <taxon>Enterobacteriaceae</taxon>
        <taxon>Citrobacter</taxon>
        <taxon>Citrobacter freundii complex</taxon>
    </lineage>
</organism>
<keyword evidence="2" id="KW-0812">Transmembrane</keyword>
<sequence>MSKNKKINADSLVSFVRNVCIFAAFILCWSLITTIFSQKLYDLDICLQSDCIDFFSNKISGVVKLAQFFGGVITLIAALGGAIIALRTYISGVDNSNITNHIAHFSMFRDFVNLEVSKRKKISPDSVDIHLWYSTIFPESRNGNLTHCDLYKKKLEEIKEVIEDANCNIAELTGKYKYQTHQHKMKKSLAKIGIAINNGPKNIFIDIEFEILSLIDSVNQTFIGECPELCQIERKYS</sequence>
<evidence type="ECO:0000313" key="4">
    <source>
        <dbReference type="EMBL" id="CAC9185176.1"/>
    </source>
</evidence>
<feature type="coiled-coil region" evidence="1">
    <location>
        <begin position="148"/>
        <end position="175"/>
    </location>
</feature>
<proteinExistence type="predicted"/>
<gene>
    <name evidence="3" type="ORF">GHA_01260</name>
    <name evidence="4" type="ORF">TML_01493</name>
</gene>
<dbReference type="NCBIfam" id="NF038235">
    <property type="entry name" value="retron_Ec48_2TM"/>
    <property type="match status" value="1"/>
</dbReference>
<accession>A0A9N8CR71</accession>
<dbReference type="AlphaFoldDB" id="A0A9N8CR71"/>
<feature type="transmembrane region" description="Helical" evidence="2">
    <location>
        <begin position="12"/>
        <end position="32"/>
    </location>
</feature>
<keyword evidence="2" id="KW-0472">Membrane</keyword>
<dbReference type="EMBL" id="CAHPQX010000004">
    <property type="protein sequence ID" value="CAB5531089.1"/>
    <property type="molecule type" value="Genomic_DNA"/>
</dbReference>
<evidence type="ECO:0000313" key="6">
    <source>
        <dbReference type="Proteomes" id="UP000837205"/>
    </source>
</evidence>
<evidence type="ECO:0000313" key="5">
    <source>
        <dbReference type="Proteomes" id="UP000834503"/>
    </source>
</evidence>
<reference evidence="3" key="1">
    <citation type="submission" date="2020-05" db="EMBL/GenBank/DDBJ databases">
        <authorList>
            <person name="Delgado-Blas J."/>
        </authorList>
    </citation>
    <scope>NUCLEOTIDE SEQUENCE</scope>
    <source>
        <strain evidence="3">BB1459</strain>
        <strain evidence="4">BB1480</strain>
    </source>
</reference>
<dbReference type="Proteomes" id="UP000837205">
    <property type="component" value="Unassembled WGS sequence"/>
</dbReference>
<dbReference type="InterPro" id="IPR053597">
    <property type="entry name" value="Retron_Ec48_antiviral"/>
</dbReference>
<keyword evidence="1" id="KW-0175">Coiled coil</keyword>
<evidence type="ECO:0000256" key="1">
    <source>
        <dbReference type="SAM" id="Coils"/>
    </source>
</evidence>
<feature type="transmembrane region" description="Helical" evidence="2">
    <location>
        <begin position="65"/>
        <end position="86"/>
    </location>
</feature>
<evidence type="ECO:0000256" key="2">
    <source>
        <dbReference type="SAM" id="Phobius"/>
    </source>
</evidence>
<evidence type="ECO:0000313" key="3">
    <source>
        <dbReference type="EMBL" id="CAB5531089.1"/>
    </source>
</evidence>
<dbReference type="EMBL" id="CAIIUA010000001">
    <property type="protein sequence ID" value="CAC9185176.1"/>
    <property type="molecule type" value="Genomic_DNA"/>
</dbReference>